<protein>
    <submittedName>
        <fullName evidence="1">Uncharacterized protein</fullName>
    </submittedName>
</protein>
<dbReference type="Proteomes" id="UP000256297">
    <property type="component" value="Chromosome CBM2589_a"/>
</dbReference>
<name>A0A375C788_9BURK</name>
<gene>
    <name evidence="1" type="ORF">CBM2589_A70118</name>
</gene>
<dbReference type="AlphaFoldDB" id="A0A375C788"/>
<reference evidence="1" key="1">
    <citation type="submission" date="2018-01" db="EMBL/GenBank/DDBJ databases">
        <authorList>
            <person name="Clerissi C."/>
        </authorList>
    </citation>
    <scope>NUCLEOTIDE SEQUENCE</scope>
    <source>
        <strain evidence="1">Cupriavidus taiwanensis STM 3521</strain>
    </source>
</reference>
<dbReference type="EMBL" id="OFSP01000037">
    <property type="protein sequence ID" value="SOY63945.1"/>
    <property type="molecule type" value="Genomic_DNA"/>
</dbReference>
<organism evidence="1">
    <name type="scientific">Cupriavidus taiwanensis</name>
    <dbReference type="NCBI Taxonomy" id="164546"/>
    <lineage>
        <taxon>Bacteria</taxon>
        <taxon>Pseudomonadati</taxon>
        <taxon>Pseudomonadota</taxon>
        <taxon>Betaproteobacteria</taxon>
        <taxon>Burkholderiales</taxon>
        <taxon>Burkholderiaceae</taxon>
        <taxon>Cupriavidus</taxon>
    </lineage>
</organism>
<accession>A0A375C788</accession>
<proteinExistence type="predicted"/>
<comment type="caution">
    <text evidence="1">The sequence shown here is derived from an EMBL/GenBank/DDBJ whole genome shotgun (WGS) entry which is preliminary data.</text>
</comment>
<sequence>MTEVCCDDNQERLVPGAKMKASAEFSVHYEDAAFLETCDGLFARNQEFIILCKEENLAKCRKAADLFLRYESQRPRGRWENLKMLAKLGSAGMRAPQLMAVCNKGILLGWTVIVGNEQNEVLHLFKRSSKTTT</sequence>
<evidence type="ECO:0000313" key="1">
    <source>
        <dbReference type="EMBL" id="SOY63945.1"/>
    </source>
</evidence>